<evidence type="ECO:0000256" key="1">
    <source>
        <dbReference type="ARBA" id="ARBA00022448"/>
    </source>
</evidence>
<keyword evidence="3 5" id="KW-0574">Periplasm</keyword>
<organism evidence="7 8">
    <name type="scientific">Sodalis praecaptivus</name>
    <dbReference type="NCBI Taxonomy" id="1239307"/>
    <lineage>
        <taxon>Bacteria</taxon>
        <taxon>Pseudomonadati</taxon>
        <taxon>Pseudomonadota</taxon>
        <taxon>Gammaproteobacteria</taxon>
        <taxon>Enterobacterales</taxon>
        <taxon>Bruguierivoracaceae</taxon>
        <taxon>Sodalis</taxon>
    </lineage>
</organism>
<dbReference type="PANTHER" id="PTHR30535">
    <property type="entry name" value="VITAMIN B12-BINDING PROTEIN"/>
    <property type="match status" value="1"/>
</dbReference>
<evidence type="ECO:0000259" key="6">
    <source>
        <dbReference type="PROSITE" id="PS50983"/>
    </source>
</evidence>
<dbReference type="InterPro" id="IPR050902">
    <property type="entry name" value="ABC_Transporter_SBP"/>
</dbReference>
<dbReference type="GO" id="GO:0031419">
    <property type="term" value="F:cobalamin binding"/>
    <property type="evidence" value="ECO:0007669"/>
    <property type="project" value="InterPro"/>
</dbReference>
<protein>
    <recommendedName>
        <fullName evidence="5">Vitamin B12-binding protein</fullName>
    </recommendedName>
</protein>
<dbReference type="Proteomes" id="UP000019028">
    <property type="component" value="Chromosome"/>
</dbReference>
<keyword evidence="8" id="KW-1185">Reference proteome</keyword>
<feature type="signal peptide" evidence="5">
    <location>
        <begin position="1"/>
        <end position="22"/>
    </location>
</feature>
<dbReference type="CDD" id="cd01144">
    <property type="entry name" value="BtuF"/>
    <property type="match status" value="1"/>
</dbReference>
<dbReference type="GO" id="GO:0071281">
    <property type="term" value="P:cellular response to iron ion"/>
    <property type="evidence" value="ECO:0007669"/>
    <property type="project" value="TreeGrafter"/>
</dbReference>
<dbReference type="InterPro" id="IPR054828">
    <property type="entry name" value="Vit_B12_bind_prot"/>
</dbReference>
<dbReference type="RefSeq" id="WP_025423410.1">
    <property type="nucleotide sequence ID" value="NZ_CP006569.1"/>
</dbReference>
<evidence type="ECO:0000256" key="4">
    <source>
        <dbReference type="ARBA" id="ARBA00023157"/>
    </source>
</evidence>
<accession>W0I1E7</accession>
<gene>
    <name evidence="5 7" type="primary">btuF</name>
    <name evidence="7" type="ORF">Sant_3281</name>
</gene>
<reference evidence="7 8" key="1">
    <citation type="journal article" date="2014" name="Genome Biol. Evol.">
        <title>Genome degeneration and adaptation in a nascent stage of symbiosis.</title>
        <authorList>
            <person name="Oakeson K.F."/>
            <person name="Gil R."/>
            <person name="Clayton A.L."/>
            <person name="Dunn D.M."/>
            <person name="von Niederhausern A.C."/>
            <person name="Hamil C."/>
            <person name="Aoyagi A."/>
            <person name="Duval B."/>
            <person name="Baca A."/>
            <person name="Silva F.J."/>
            <person name="Vallier A."/>
            <person name="Jackson D.G."/>
            <person name="Latorre A."/>
            <person name="Weiss R.B."/>
            <person name="Heddi A."/>
            <person name="Moya A."/>
            <person name="Dale C."/>
        </authorList>
    </citation>
    <scope>NUCLEOTIDE SEQUENCE [LARGE SCALE GENOMIC DNA]</scope>
    <source>
        <strain evidence="7 8">HS1</strain>
    </source>
</reference>
<dbReference type="InterPro" id="IPR023544">
    <property type="entry name" value="ABC_transptr_vit_B12-bd"/>
</dbReference>
<keyword evidence="4 5" id="KW-1015">Disulfide bond</keyword>
<comment type="caution">
    <text evidence="5">Lacks conserved residue(s) required for the propagation of feature annotation.</text>
</comment>
<dbReference type="GO" id="GO:0042597">
    <property type="term" value="C:periplasmic space"/>
    <property type="evidence" value="ECO:0007669"/>
    <property type="project" value="UniProtKB-SubCell"/>
</dbReference>
<dbReference type="InterPro" id="IPR002491">
    <property type="entry name" value="ABC_transptr_periplasmic_BD"/>
</dbReference>
<comment type="subunit">
    <text evidence="5">The complex is composed of two ATP-binding proteins (BtuD), two transmembrane proteins (BtuC) and a solute-binding protein (BtuF).</text>
</comment>
<keyword evidence="2 5" id="KW-0732">Signal</keyword>
<dbReference type="GO" id="GO:0015889">
    <property type="term" value="P:cobalamin transport"/>
    <property type="evidence" value="ECO:0007669"/>
    <property type="project" value="UniProtKB-UniRule"/>
</dbReference>
<comment type="function">
    <text evidence="5">Part of the ABC transporter complex BtuCDF involved in vitamin B12 import. Binds vitamin B12 and delivers it to the periplasmic surface of BtuC.</text>
</comment>
<comment type="subcellular location">
    <subcellularLocation>
        <location evidence="5">Periplasm</location>
    </subcellularLocation>
</comment>
<dbReference type="KEGG" id="sod:Sant_3281"/>
<dbReference type="NCBIfam" id="NF002894">
    <property type="entry name" value="PRK03379.1"/>
    <property type="match status" value="1"/>
</dbReference>
<dbReference type="SUPFAM" id="SSF53807">
    <property type="entry name" value="Helical backbone' metal receptor"/>
    <property type="match status" value="1"/>
</dbReference>
<dbReference type="AlphaFoldDB" id="W0I1E7"/>
<feature type="disulfide bond" evidence="5">
    <location>
        <begin position="185"/>
        <end position="261"/>
    </location>
</feature>
<feature type="chain" id="PRO_5009023586" description="Vitamin B12-binding protein" evidence="5">
    <location>
        <begin position="23"/>
        <end position="276"/>
    </location>
</feature>
<evidence type="ECO:0000313" key="8">
    <source>
        <dbReference type="Proteomes" id="UP000019028"/>
    </source>
</evidence>
<dbReference type="EMBL" id="CP006569">
    <property type="protein sequence ID" value="AHF78273.1"/>
    <property type="molecule type" value="Genomic_DNA"/>
</dbReference>
<dbReference type="PROSITE" id="PS50983">
    <property type="entry name" value="FE_B12_PBP"/>
    <property type="match status" value="1"/>
</dbReference>
<evidence type="ECO:0000313" key="7">
    <source>
        <dbReference type="EMBL" id="AHF78273.1"/>
    </source>
</evidence>
<feature type="site" description="Important for BtuC binding" evidence="5">
    <location>
        <position position="204"/>
    </location>
</feature>
<dbReference type="OrthoDB" id="6495095at2"/>
<dbReference type="PATRIC" id="fig|1239307.3.peg.3612"/>
<keyword evidence="1 5" id="KW-0813">Transport</keyword>
<proteinExistence type="inferred from homology"/>
<evidence type="ECO:0000256" key="3">
    <source>
        <dbReference type="ARBA" id="ARBA00022764"/>
    </source>
</evidence>
<feature type="domain" description="Fe/B12 periplasmic-binding" evidence="6">
    <location>
        <begin position="25"/>
        <end position="272"/>
    </location>
</feature>
<evidence type="ECO:0000256" key="2">
    <source>
        <dbReference type="ARBA" id="ARBA00022729"/>
    </source>
</evidence>
<comment type="similarity">
    <text evidence="5">Belongs to the BtuF family.</text>
</comment>
<dbReference type="HOGENOM" id="CLU_038034_2_5_6"/>
<dbReference type="Gene3D" id="3.40.50.1980">
    <property type="entry name" value="Nitrogenase molybdenum iron protein domain"/>
    <property type="match status" value="2"/>
</dbReference>
<evidence type="ECO:0000256" key="5">
    <source>
        <dbReference type="HAMAP-Rule" id="MF_01000"/>
    </source>
</evidence>
<sequence length="276" mass="29778" precursor="true">MRHGRAALAALLCLLLVWPALAARRVISLAPHATELAYAAGMGEVLVAASDWSDYPPAARRLERVASWQGVNIERILALKPDLVLGWRGGNPQRALETLASFGIPVVTLDPQSIDEMALSLETLAAYSPHPAQARQAASALRHQQATLAKRYAGGATLRVFLQFGRRPLFTAGGATLQNQVLALCGARNIFAASPVPWPQVSREQVLIRHPQVIIAPGDATAARQVSDFWRPQLTVPVIAVNEDSFTRPGPRILLAARQLCAQLAQRRSALPVEAP</sequence>
<dbReference type="PANTHER" id="PTHR30535:SF34">
    <property type="entry name" value="MOLYBDATE-BINDING PROTEIN MOLA"/>
    <property type="match status" value="1"/>
</dbReference>
<dbReference type="Pfam" id="PF01497">
    <property type="entry name" value="Peripla_BP_2"/>
    <property type="match status" value="1"/>
</dbReference>
<dbReference type="NCBIfam" id="NF038402">
    <property type="entry name" value="TroA_like"/>
    <property type="match status" value="1"/>
</dbReference>
<dbReference type="HAMAP" id="MF_01000">
    <property type="entry name" value="BtuF"/>
    <property type="match status" value="1"/>
</dbReference>
<name>W0I1E7_9GAMM</name>
<feature type="site" description="Important for BtuC binding" evidence="5">
    <location>
        <position position="74"/>
    </location>
</feature>